<keyword evidence="5 6" id="KW-0539">Nucleus</keyword>
<keyword evidence="5 6" id="KW-0238">DNA-binding</keyword>
<dbReference type="InterPro" id="IPR045224">
    <property type="entry name" value="HDZip_class_I_plant"/>
</dbReference>
<dbReference type="Pfam" id="PF00046">
    <property type="entry name" value="Homeodomain"/>
    <property type="match status" value="1"/>
</dbReference>
<evidence type="ECO:0000313" key="10">
    <source>
        <dbReference type="EMBL" id="MCL7034283.1"/>
    </source>
</evidence>
<dbReference type="SUPFAM" id="SSF46689">
    <property type="entry name" value="Homeodomain-like"/>
    <property type="match status" value="1"/>
</dbReference>
<feature type="domain" description="Homeobox" evidence="9">
    <location>
        <begin position="29"/>
        <end position="107"/>
    </location>
</feature>
<evidence type="ECO:0000256" key="3">
    <source>
        <dbReference type="ARBA" id="ARBA00023163"/>
    </source>
</evidence>
<sequence>MMKLWSTGENECTAENGVGGHEANINNQVEMRRTKIWLSSEQVDALERSFQEEIELEQQQPGATPDERKNKVKLEPEKKMKLCRELGMHPRQVAICFQNRRARLKGKKIEHLYNVLKKDFETVSRENQHLQQEVIHLI</sequence>
<organism evidence="10 11">
    <name type="scientific">Papaver nudicaule</name>
    <name type="common">Iceland poppy</name>
    <dbReference type="NCBI Taxonomy" id="74823"/>
    <lineage>
        <taxon>Eukaryota</taxon>
        <taxon>Viridiplantae</taxon>
        <taxon>Streptophyta</taxon>
        <taxon>Embryophyta</taxon>
        <taxon>Tracheophyta</taxon>
        <taxon>Spermatophyta</taxon>
        <taxon>Magnoliopsida</taxon>
        <taxon>Ranunculales</taxon>
        <taxon>Papaveraceae</taxon>
        <taxon>Papaveroideae</taxon>
        <taxon>Papaver</taxon>
    </lineage>
</organism>
<name>A0AA41SGR5_PAPNU</name>
<comment type="function">
    <text evidence="7">Transcription factor.</text>
</comment>
<evidence type="ECO:0000256" key="2">
    <source>
        <dbReference type="ARBA" id="ARBA00023015"/>
    </source>
</evidence>
<accession>A0AA41SGR5</accession>
<dbReference type="EMBL" id="JAJJMA010143856">
    <property type="protein sequence ID" value="MCL7034283.1"/>
    <property type="molecule type" value="Genomic_DNA"/>
</dbReference>
<dbReference type="GO" id="GO:0043565">
    <property type="term" value="F:sequence-specific DNA binding"/>
    <property type="evidence" value="ECO:0007669"/>
    <property type="project" value="TreeGrafter"/>
</dbReference>
<dbReference type="InterPro" id="IPR001356">
    <property type="entry name" value="HD"/>
</dbReference>
<keyword evidence="3 7" id="KW-0804">Transcription</keyword>
<dbReference type="Gene3D" id="1.10.10.60">
    <property type="entry name" value="Homeodomain-like"/>
    <property type="match status" value="1"/>
</dbReference>
<dbReference type="InterPro" id="IPR009057">
    <property type="entry name" value="Homeodomain-like_sf"/>
</dbReference>
<keyword evidence="11" id="KW-1185">Reference proteome</keyword>
<dbReference type="Proteomes" id="UP001177140">
    <property type="component" value="Unassembled WGS sequence"/>
</dbReference>
<evidence type="ECO:0000256" key="1">
    <source>
        <dbReference type="ARBA" id="ARBA00004123"/>
    </source>
</evidence>
<comment type="subcellular location">
    <subcellularLocation>
        <location evidence="1 5 6">Nucleus</location>
    </subcellularLocation>
</comment>
<evidence type="ECO:0000256" key="7">
    <source>
        <dbReference type="RuleBase" id="RU369038"/>
    </source>
</evidence>
<protein>
    <recommendedName>
        <fullName evidence="7">Homeobox-leucine zipper protein</fullName>
    </recommendedName>
    <alternativeName>
        <fullName evidence="7">HD-ZIP protein</fullName>
    </alternativeName>
    <alternativeName>
        <fullName evidence="7">Homeodomain transcription factor</fullName>
    </alternativeName>
</protein>
<dbReference type="PROSITE" id="PS50071">
    <property type="entry name" value="HOMEOBOX_2"/>
    <property type="match status" value="1"/>
</dbReference>
<evidence type="ECO:0000256" key="8">
    <source>
        <dbReference type="SAM" id="MobiDB-lite"/>
    </source>
</evidence>
<evidence type="ECO:0000256" key="6">
    <source>
        <dbReference type="RuleBase" id="RU000682"/>
    </source>
</evidence>
<dbReference type="GO" id="GO:0000981">
    <property type="term" value="F:DNA-binding transcription factor activity, RNA polymerase II-specific"/>
    <property type="evidence" value="ECO:0007669"/>
    <property type="project" value="UniProtKB-UniRule"/>
</dbReference>
<dbReference type="PANTHER" id="PTHR24326">
    <property type="entry name" value="HOMEOBOX-LEUCINE ZIPPER PROTEIN"/>
    <property type="match status" value="1"/>
</dbReference>
<dbReference type="AlphaFoldDB" id="A0AA41SGR5"/>
<dbReference type="SMART" id="SM00389">
    <property type="entry name" value="HOX"/>
    <property type="match status" value="1"/>
</dbReference>
<evidence type="ECO:0000256" key="5">
    <source>
        <dbReference type="PROSITE-ProRule" id="PRU00108"/>
    </source>
</evidence>
<dbReference type="PANTHER" id="PTHR24326:SF591">
    <property type="entry name" value="HOMEOBOX-LEUCINE ZIPPER PROTEIN ATHB-51-RELATED"/>
    <property type="match status" value="1"/>
</dbReference>
<dbReference type="GO" id="GO:0005634">
    <property type="term" value="C:nucleus"/>
    <property type="evidence" value="ECO:0007669"/>
    <property type="project" value="UniProtKB-SubCell"/>
</dbReference>
<comment type="caution">
    <text evidence="10">The sequence shown here is derived from an EMBL/GenBank/DDBJ whole genome shotgun (WGS) entry which is preliminary data.</text>
</comment>
<dbReference type="CDD" id="cd00086">
    <property type="entry name" value="homeodomain"/>
    <property type="match status" value="1"/>
</dbReference>
<evidence type="ECO:0000256" key="4">
    <source>
        <dbReference type="ARBA" id="ARBA00025748"/>
    </source>
</evidence>
<keyword evidence="5 6" id="KW-0371">Homeobox</keyword>
<feature type="DNA-binding region" description="Homeobox" evidence="5">
    <location>
        <begin position="31"/>
        <end position="108"/>
    </location>
</feature>
<gene>
    <name evidence="10" type="ORF">MKW94_004852</name>
</gene>
<evidence type="ECO:0000313" key="11">
    <source>
        <dbReference type="Proteomes" id="UP001177140"/>
    </source>
</evidence>
<feature type="compositionally biased region" description="Basic and acidic residues" evidence="8">
    <location>
        <begin position="65"/>
        <end position="75"/>
    </location>
</feature>
<proteinExistence type="inferred from homology"/>
<comment type="similarity">
    <text evidence="4 7">Belongs to the HD-ZIP homeobox family. Class I subfamily.</text>
</comment>
<keyword evidence="2 7" id="KW-0805">Transcription regulation</keyword>
<dbReference type="GO" id="GO:0045893">
    <property type="term" value="P:positive regulation of DNA-templated transcription"/>
    <property type="evidence" value="ECO:0007669"/>
    <property type="project" value="TreeGrafter"/>
</dbReference>
<evidence type="ECO:0000259" key="9">
    <source>
        <dbReference type="PROSITE" id="PS50071"/>
    </source>
</evidence>
<reference evidence="10" key="1">
    <citation type="submission" date="2022-03" db="EMBL/GenBank/DDBJ databases">
        <title>A functionally conserved STORR gene fusion in Papaver species that diverged 16.8 million years ago.</title>
        <authorList>
            <person name="Catania T."/>
        </authorList>
    </citation>
    <scope>NUCLEOTIDE SEQUENCE</scope>
    <source>
        <strain evidence="10">S-191538</strain>
    </source>
</reference>
<feature type="region of interest" description="Disordered" evidence="8">
    <location>
        <begin position="54"/>
        <end position="75"/>
    </location>
</feature>